<evidence type="ECO:0000313" key="2">
    <source>
        <dbReference type="EMBL" id="QOJ78905.1"/>
    </source>
</evidence>
<feature type="transmembrane region" description="Helical" evidence="1">
    <location>
        <begin position="6"/>
        <end position="29"/>
    </location>
</feature>
<protein>
    <recommendedName>
        <fullName evidence="4">CARDB domain-containing protein</fullName>
    </recommendedName>
</protein>
<dbReference type="EMBL" id="CP062310">
    <property type="protein sequence ID" value="QOJ78905.1"/>
    <property type="molecule type" value="Genomic_DNA"/>
</dbReference>
<sequence length="218" mass="22217">MSSGLSPVVSALLLVLVAVAGSALLYLLVSGFRPAPGGSFSLLKVEGVGLEGGLVAYVRNLGERREVVDAVYVYDSSGRLVWHASGLGLALEPGGLARVPLNASRLRAGERYSIEVAGASGVVASGFSFVFTGGYPVFGVTGYNSSITGPPGGRARLVVTVSNVGLLQGYGQVRVYDHTGSTVNTTGIALGPGSQQTVVLDVVLPASSGTVTSFECLR</sequence>
<keyword evidence="1" id="KW-1133">Transmembrane helix</keyword>
<dbReference type="KEGG" id="thel:IG193_00100"/>
<keyword evidence="1" id="KW-0812">Transmembrane</keyword>
<evidence type="ECO:0008006" key="4">
    <source>
        <dbReference type="Google" id="ProtNLM"/>
    </source>
</evidence>
<dbReference type="GeneID" id="59148250"/>
<proteinExistence type="predicted"/>
<dbReference type="AlphaFoldDB" id="A0A7L9FJD2"/>
<accession>A0A7L9FJD2</accession>
<evidence type="ECO:0000313" key="3">
    <source>
        <dbReference type="Proteomes" id="UP000594121"/>
    </source>
</evidence>
<dbReference type="InParanoid" id="A0A7L9FJD2"/>
<evidence type="ECO:0000256" key="1">
    <source>
        <dbReference type="SAM" id="Phobius"/>
    </source>
</evidence>
<organism evidence="2 3">
    <name type="scientific">Infirmifilum lucidum</name>
    <dbReference type="NCBI Taxonomy" id="2776706"/>
    <lineage>
        <taxon>Archaea</taxon>
        <taxon>Thermoproteota</taxon>
        <taxon>Thermoprotei</taxon>
        <taxon>Thermofilales</taxon>
        <taxon>Thermofilaceae</taxon>
        <taxon>Infirmifilum</taxon>
    </lineage>
</organism>
<keyword evidence="1" id="KW-0472">Membrane</keyword>
<reference evidence="2 3" key="1">
    <citation type="submission" date="2020-10" db="EMBL/GenBank/DDBJ databases">
        <title>Thermofilum lucidum 3507LT sp. nov. a novel member of Thermofilaceae family isolated from Chile hot spring, and proposal of description order Thermofilales.</title>
        <authorList>
            <person name="Zayulina K.S."/>
            <person name="Elcheninov A.G."/>
            <person name="Toshchakov S.V."/>
            <person name="Kublanov I.V."/>
        </authorList>
    </citation>
    <scope>NUCLEOTIDE SEQUENCE [LARGE SCALE GENOMIC DNA]</scope>
    <source>
        <strain evidence="2 3">3507LT</strain>
    </source>
</reference>
<name>A0A7L9FJD2_9CREN</name>
<dbReference type="Proteomes" id="UP000594121">
    <property type="component" value="Chromosome"/>
</dbReference>
<keyword evidence="3" id="KW-1185">Reference proteome</keyword>
<dbReference type="RefSeq" id="WP_192818877.1">
    <property type="nucleotide sequence ID" value="NZ_CP062310.1"/>
</dbReference>
<gene>
    <name evidence="2" type="ORF">IG193_00100</name>
</gene>